<accession>A0A290X0L0</accession>
<proteinExistence type="predicted"/>
<name>A0A290X0L0_9BURK</name>
<sequence length="141" mass="15249">MSIKKYAVATISVVHLKDGSDELMYADGVDGKPDLNRPMRVTLFGPGSKQFAKASAANTNALMARMRKKGKDNQTAEERTQEAADTLAACTASFENIELDGLSGEALYKAVYSDLELGFVNSQLNAHLNDWANFTKPSANS</sequence>
<organism evidence="1 2">
    <name type="scientific">Janthinobacterium svalbardensis</name>
    <dbReference type="NCBI Taxonomy" id="368607"/>
    <lineage>
        <taxon>Bacteria</taxon>
        <taxon>Pseudomonadati</taxon>
        <taxon>Pseudomonadota</taxon>
        <taxon>Betaproteobacteria</taxon>
        <taxon>Burkholderiales</taxon>
        <taxon>Oxalobacteraceae</taxon>
        <taxon>Janthinobacterium</taxon>
    </lineage>
</organism>
<dbReference type="RefSeq" id="WP_096237061.1">
    <property type="nucleotide sequence ID" value="NZ_CP023422.1"/>
</dbReference>
<keyword evidence="2" id="KW-1185">Reference proteome</keyword>
<evidence type="ECO:0000313" key="1">
    <source>
        <dbReference type="EMBL" id="ATD62498.1"/>
    </source>
</evidence>
<evidence type="ECO:0000313" key="2">
    <source>
        <dbReference type="Proteomes" id="UP000218437"/>
    </source>
</evidence>
<dbReference type="EMBL" id="CP023422">
    <property type="protein sequence ID" value="ATD62498.1"/>
    <property type="molecule type" value="Genomic_DNA"/>
</dbReference>
<dbReference type="KEGG" id="jsv:CNX70_21870"/>
<dbReference type="Proteomes" id="UP000218437">
    <property type="component" value="Chromosome"/>
</dbReference>
<dbReference type="AlphaFoldDB" id="A0A290X0L0"/>
<reference evidence="1 2" key="1">
    <citation type="submission" date="2017-09" db="EMBL/GenBank/DDBJ databases">
        <title>Complete genome sequence of Janthinobacterium svalbardensis PAMC 27463.</title>
        <authorList>
            <person name="Cho Y.-J."/>
            <person name="Cho A."/>
            <person name="Kim O.-S."/>
            <person name="Lee J.-I."/>
        </authorList>
    </citation>
    <scope>NUCLEOTIDE SEQUENCE [LARGE SCALE GENOMIC DNA]</scope>
    <source>
        <strain evidence="1 2">PAMC 27463</strain>
    </source>
</reference>
<gene>
    <name evidence="1" type="ORF">CNX70_21870</name>
</gene>
<protein>
    <submittedName>
        <fullName evidence="1">Uncharacterized protein</fullName>
    </submittedName>
</protein>